<proteinExistence type="predicted"/>
<dbReference type="AlphaFoldDB" id="A0A026WEB4"/>
<sequence length="95" mass="10593">RANTSSNSQCNLAARASTYNNLSRASAHFWPPFSTFSSGPPLPGARALTTVCSQQCRRRNPLMNQYRFSLGVKKLRILARPKSSRQISSLCDFSR</sequence>
<gene>
    <name evidence="1" type="ORF">X777_06147</name>
</gene>
<reference evidence="1 2" key="1">
    <citation type="journal article" date="2014" name="Curr. Biol.">
        <title>The genome of the clonal raider ant Cerapachys biroi.</title>
        <authorList>
            <person name="Oxley P.R."/>
            <person name="Ji L."/>
            <person name="Fetter-Pruneda I."/>
            <person name="McKenzie S.K."/>
            <person name="Li C."/>
            <person name="Hu H."/>
            <person name="Zhang G."/>
            <person name="Kronauer D.J."/>
        </authorList>
    </citation>
    <scope>NUCLEOTIDE SEQUENCE [LARGE SCALE GENOMIC DNA]</scope>
</reference>
<name>A0A026WEB4_OOCBI</name>
<dbReference type="EMBL" id="KK107256">
    <property type="protein sequence ID" value="EZA54273.1"/>
    <property type="molecule type" value="Genomic_DNA"/>
</dbReference>
<dbReference type="Proteomes" id="UP000053097">
    <property type="component" value="Unassembled WGS sequence"/>
</dbReference>
<protein>
    <submittedName>
        <fullName evidence="1">Uncharacterized protein</fullName>
    </submittedName>
</protein>
<keyword evidence="2" id="KW-1185">Reference proteome</keyword>
<organism evidence="1 2">
    <name type="scientific">Ooceraea biroi</name>
    <name type="common">Clonal raider ant</name>
    <name type="synonym">Cerapachys biroi</name>
    <dbReference type="NCBI Taxonomy" id="2015173"/>
    <lineage>
        <taxon>Eukaryota</taxon>
        <taxon>Metazoa</taxon>
        <taxon>Ecdysozoa</taxon>
        <taxon>Arthropoda</taxon>
        <taxon>Hexapoda</taxon>
        <taxon>Insecta</taxon>
        <taxon>Pterygota</taxon>
        <taxon>Neoptera</taxon>
        <taxon>Endopterygota</taxon>
        <taxon>Hymenoptera</taxon>
        <taxon>Apocrita</taxon>
        <taxon>Aculeata</taxon>
        <taxon>Formicoidea</taxon>
        <taxon>Formicidae</taxon>
        <taxon>Dorylinae</taxon>
        <taxon>Ooceraea</taxon>
    </lineage>
</organism>
<evidence type="ECO:0000313" key="2">
    <source>
        <dbReference type="Proteomes" id="UP000053097"/>
    </source>
</evidence>
<accession>A0A026WEB4</accession>
<evidence type="ECO:0000313" key="1">
    <source>
        <dbReference type="EMBL" id="EZA54273.1"/>
    </source>
</evidence>
<feature type="non-terminal residue" evidence="1">
    <location>
        <position position="1"/>
    </location>
</feature>